<dbReference type="RefSeq" id="XP_071915052.1">
    <property type="nucleotide sequence ID" value="XM_072058951.1"/>
</dbReference>
<name>A0ABM4V6A1_COFAR</name>
<proteinExistence type="predicted"/>
<evidence type="ECO:0000313" key="1">
    <source>
        <dbReference type="Proteomes" id="UP001652660"/>
    </source>
</evidence>
<organism evidence="1 3">
    <name type="scientific">Coffea arabica</name>
    <name type="common">Arabian coffee</name>
    <dbReference type="NCBI Taxonomy" id="13443"/>
    <lineage>
        <taxon>Eukaryota</taxon>
        <taxon>Viridiplantae</taxon>
        <taxon>Streptophyta</taxon>
        <taxon>Embryophyta</taxon>
        <taxon>Tracheophyta</taxon>
        <taxon>Spermatophyta</taxon>
        <taxon>Magnoliopsida</taxon>
        <taxon>eudicotyledons</taxon>
        <taxon>Gunneridae</taxon>
        <taxon>Pentapetalae</taxon>
        <taxon>asterids</taxon>
        <taxon>lamiids</taxon>
        <taxon>Gentianales</taxon>
        <taxon>Rubiaceae</taxon>
        <taxon>Ixoroideae</taxon>
        <taxon>Gardenieae complex</taxon>
        <taxon>Bertiereae - Coffeeae clade</taxon>
        <taxon>Coffeeae</taxon>
        <taxon>Coffea</taxon>
    </lineage>
</organism>
<evidence type="ECO:0000313" key="3">
    <source>
        <dbReference type="RefSeq" id="XP_071915052.1"/>
    </source>
</evidence>
<protein>
    <recommendedName>
        <fullName evidence="4">Transmembrane protein 53-like</fullName>
    </recommendedName>
</protein>
<reference evidence="2 3" key="1">
    <citation type="submission" date="2025-05" db="UniProtKB">
        <authorList>
            <consortium name="RefSeq"/>
        </authorList>
    </citation>
    <scope>IDENTIFICATION</scope>
    <source>
        <tissue evidence="2 3">Leaves</tissue>
    </source>
</reference>
<accession>A0ABM4V6A1</accession>
<dbReference type="PANTHER" id="PTHR12265">
    <property type="entry name" value="TRANSMEMBRANE PROTEIN 53"/>
    <property type="match status" value="1"/>
</dbReference>
<evidence type="ECO:0000313" key="2">
    <source>
        <dbReference type="RefSeq" id="XP_071915051.1"/>
    </source>
</evidence>
<dbReference type="RefSeq" id="XP_071915051.1">
    <property type="nucleotide sequence ID" value="XM_072058950.1"/>
</dbReference>
<dbReference type="Proteomes" id="UP001652660">
    <property type="component" value="Chromosome 7e"/>
</dbReference>
<dbReference type="InterPro" id="IPR008547">
    <property type="entry name" value="DUF829_TMEM53"/>
</dbReference>
<gene>
    <name evidence="2 3" type="primary">LOC140011046</name>
</gene>
<dbReference type="GeneID" id="140011046"/>
<dbReference type="Pfam" id="PF05705">
    <property type="entry name" value="DUF829"/>
    <property type="match status" value="1"/>
</dbReference>
<sequence length="419" mass="47243">MEASVRILFNSSARHLPNSLFHLQKPLPLKPFSTLFPSPPPYYRHHHHRPIPTPAVSFINPENRHSIIFSNAHIPHHPSTTPFGYSLSLNSPQFLLNSFFSTSAFFRIFSDQKAKSFHWNYAPDGIHPRENGVVGDKGPIFAAVLLGWLGSKPKHLRRYVELYNSRGIHAVTFVASVKDVLSFDLGKNLEERISGLAVELASWLAQSEKDGRERFLIFHTFSNTGWLAYGAILDNLQSRPDLMEKIKGIIVDSGGDANIDPKVWAAGFTAALLKKYSSSSYPSVEGVGRNQLESGVDTSKLREKEPLFVETLLLSAFEKLFSYLLNLNDVKQRLTKIISVLSKNQPCCPQLYLYSTADKVIPFTSVETFVDEQKRSGKNVWAFNFGASPHVDHYRTFPSVYTSELERFLSECLVTVKKL</sequence>
<evidence type="ECO:0008006" key="4">
    <source>
        <dbReference type="Google" id="ProtNLM"/>
    </source>
</evidence>
<keyword evidence="1" id="KW-1185">Reference proteome</keyword>
<dbReference type="SUPFAM" id="SSF53474">
    <property type="entry name" value="alpha/beta-Hydrolases"/>
    <property type="match status" value="1"/>
</dbReference>
<dbReference type="InterPro" id="IPR029058">
    <property type="entry name" value="AB_hydrolase_fold"/>
</dbReference>
<dbReference type="PANTHER" id="PTHR12265:SF11">
    <property type="entry name" value="ALPHA_BETA-HYDROLASES SUPERFAMILY PROTEIN"/>
    <property type="match status" value="1"/>
</dbReference>